<dbReference type="KEGG" id="pbt:ING2E5B_1303"/>
<evidence type="ECO:0000313" key="1">
    <source>
        <dbReference type="EMBL" id="CEA16053.1"/>
    </source>
</evidence>
<dbReference type="EMBL" id="LN515532">
    <property type="protein sequence ID" value="CEA16053.1"/>
    <property type="molecule type" value="Genomic_DNA"/>
</dbReference>
<dbReference type="Proteomes" id="UP000032417">
    <property type="component" value="Chromosome 1"/>
</dbReference>
<sequence length="39" mass="4663">MDREYKFLIALVPNKVSIFDKTTKCFKMNIMKHNIPFIS</sequence>
<evidence type="ECO:0000313" key="2">
    <source>
        <dbReference type="Proteomes" id="UP000032417"/>
    </source>
</evidence>
<accession>A0A098C0W9</accession>
<organism evidence="1 2">
    <name type="scientific">Fermentimonas caenicola</name>
    <dbReference type="NCBI Taxonomy" id="1562970"/>
    <lineage>
        <taxon>Bacteria</taxon>
        <taxon>Pseudomonadati</taxon>
        <taxon>Bacteroidota</taxon>
        <taxon>Bacteroidia</taxon>
        <taxon>Bacteroidales</taxon>
        <taxon>Dysgonomonadaceae</taxon>
        <taxon>Fermentimonas</taxon>
    </lineage>
</organism>
<keyword evidence="2" id="KW-1185">Reference proteome</keyword>
<gene>
    <name evidence="1" type="ORF">ING2E5B_1303</name>
</gene>
<reference evidence="1 2" key="1">
    <citation type="submission" date="2014-08" db="EMBL/GenBank/DDBJ databases">
        <authorList>
            <person name="Wibberg D."/>
        </authorList>
    </citation>
    <scope>NUCLEOTIDE SEQUENCE [LARGE SCALE GENOMIC DNA]</scope>
    <source>
        <strain evidence="2">ING2-E5B</strain>
    </source>
</reference>
<name>A0A098C0W9_9BACT</name>
<dbReference type="STRING" id="1562970.ING2E5B_1303"/>
<dbReference type="HOGENOM" id="CLU_3314400_0_0_10"/>
<protein>
    <submittedName>
        <fullName evidence="1">Uncharacterized protein</fullName>
    </submittedName>
</protein>
<proteinExistence type="predicted"/>
<dbReference type="AlphaFoldDB" id="A0A098C0W9"/>